<evidence type="ECO:0000256" key="5">
    <source>
        <dbReference type="SAM" id="SignalP"/>
    </source>
</evidence>
<sequence>MNLVQAILLGLALVHSAFGAIIDHDKVQPFAQPEPVTVAEKAAVKYKPQLLIGGGCASFPAVNAAGEITGGLKGTKGTDACTEAPLGSQVYGRSTWYQDKWAMMFAWYFPKSFWGGMAKSRHLWSNVVLWLDNPALESPKLLGASLSRQTLEVPKVMFVRFGEQEKDPYSKVTAIPPMAFVGMQSIVTGRTGRFQYTYKYTGGSNRSTRVYHRYPDNSAWIGLDFANGDGEYQDLIMWEQLTDQARTALESADFGEDTKVPFTNKNFEGSLSEAFPF</sequence>
<keyword evidence="7" id="KW-1185">Reference proteome</keyword>
<evidence type="ECO:0000256" key="1">
    <source>
        <dbReference type="ARBA" id="ARBA00004613"/>
    </source>
</evidence>
<evidence type="ECO:0000313" key="6">
    <source>
        <dbReference type="EMBL" id="KAK1938763.1"/>
    </source>
</evidence>
<dbReference type="PIRSF" id="PIRSF029958">
    <property type="entry name" value="Necrosis-inducing_protein"/>
    <property type="match status" value="1"/>
</dbReference>
<name>A0AAD9GIH0_9STRA</name>
<keyword evidence="3" id="KW-0964">Secreted</keyword>
<reference evidence="6" key="1">
    <citation type="submission" date="2023-08" db="EMBL/GenBank/DDBJ databases">
        <title>Reference Genome Resource for the Citrus Pathogen Phytophthora citrophthora.</title>
        <authorList>
            <person name="Moller H."/>
            <person name="Coetzee B."/>
            <person name="Rose L.J."/>
            <person name="Van Niekerk J.M."/>
        </authorList>
    </citation>
    <scope>NUCLEOTIDE SEQUENCE</scope>
    <source>
        <strain evidence="6">STE-U-9442</strain>
    </source>
</reference>
<dbReference type="InterPro" id="IPR008701">
    <property type="entry name" value="NPP1"/>
</dbReference>
<evidence type="ECO:0000256" key="3">
    <source>
        <dbReference type="ARBA" id="ARBA00022525"/>
    </source>
</evidence>
<dbReference type="PANTHER" id="PTHR33657">
    <property type="entry name" value="DOMAIN PROTEIN, PUTATIVE (AFU_ORTHOLOGUE AFUA_5G00600)-RELATED"/>
    <property type="match status" value="1"/>
</dbReference>
<proteinExistence type="inferred from homology"/>
<feature type="signal peptide" evidence="5">
    <location>
        <begin position="1"/>
        <end position="19"/>
    </location>
</feature>
<feature type="chain" id="PRO_5042244817" description="Nep1-like protein" evidence="5">
    <location>
        <begin position="20"/>
        <end position="277"/>
    </location>
</feature>
<evidence type="ECO:0000256" key="4">
    <source>
        <dbReference type="ARBA" id="ARBA00023026"/>
    </source>
</evidence>
<comment type="subcellular location">
    <subcellularLocation>
        <location evidence="1">Secreted</location>
    </subcellularLocation>
</comment>
<dbReference type="PANTHER" id="PTHR33657:SF8">
    <property type="entry name" value="DOMAIN PROTEIN, PUTATIVE (AFU_ORTHOLOGUE AFUA_5G00600)-RELATED"/>
    <property type="match status" value="1"/>
</dbReference>
<keyword evidence="5" id="KW-0732">Signal</keyword>
<dbReference type="Proteomes" id="UP001259832">
    <property type="component" value="Unassembled WGS sequence"/>
</dbReference>
<gene>
    <name evidence="6" type="ORF">P3T76_008838</name>
</gene>
<protein>
    <recommendedName>
        <fullName evidence="8">Nep1-like protein</fullName>
    </recommendedName>
</protein>
<dbReference type="GO" id="GO:0005576">
    <property type="term" value="C:extracellular region"/>
    <property type="evidence" value="ECO:0007669"/>
    <property type="project" value="UniProtKB-SubCell"/>
</dbReference>
<dbReference type="Pfam" id="PF05630">
    <property type="entry name" value="NPP1"/>
    <property type="match status" value="1"/>
</dbReference>
<evidence type="ECO:0000256" key="2">
    <source>
        <dbReference type="ARBA" id="ARBA00009520"/>
    </source>
</evidence>
<organism evidence="6 7">
    <name type="scientific">Phytophthora citrophthora</name>
    <dbReference type="NCBI Taxonomy" id="4793"/>
    <lineage>
        <taxon>Eukaryota</taxon>
        <taxon>Sar</taxon>
        <taxon>Stramenopiles</taxon>
        <taxon>Oomycota</taxon>
        <taxon>Peronosporomycetes</taxon>
        <taxon>Peronosporales</taxon>
        <taxon>Peronosporaceae</taxon>
        <taxon>Phytophthora</taxon>
    </lineage>
</organism>
<dbReference type="AlphaFoldDB" id="A0AAD9GIH0"/>
<evidence type="ECO:0008006" key="8">
    <source>
        <dbReference type="Google" id="ProtNLM"/>
    </source>
</evidence>
<comment type="caution">
    <text evidence="6">The sequence shown here is derived from an EMBL/GenBank/DDBJ whole genome shotgun (WGS) entry which is preliminary data.</text>
</comment>
<comment type="similarity">
    <text evidence="2">Belongs to the Necrosis inducing protein (NPP1) family.</text>
</comment>
<keyword evidence="4" id="KW-0843">Virulence</keyword>
<evidence type="ECO:0000313" key="7">
    <source>
        <dbReference type="Proteomes" id="UP001259832"/>
    </source>
</evidence>
<accession>A0AAD9GIH0</accession>
<dbReference type="EMBL" id="JASMQC010000017">
    <property type="protein sequence ID" value="KAK1938763.1"/>
    <property type="molecule type" value="Genomic_DNA"/>
</dbReference>